<feature type="domain" description="POLO box" evidence="12">
    <location>
        <begin position="423"/>
        <end position="507"/>
    </location>
</feature>
<keyword evidence="16" id="KW-1185">Reference proteome</keyword>
<dbReference type="SUPFAM" id="SSF82615">
    <property type="entry name" value="Polo-box domain"/>
    <property type="match status" value="1"/>
</dbReference>
<evidence type="ECO:0000256" key="9">
    <source>
        <dbReference type="ARBA" id="ARBA00025145"/>
    </source>
</evidence>
<feature type="region of interest" description="Disordered" evidence="10">
    <location>
        <begin position="258"/>
        <end position="279"/>
    </location>
</feature>
<keyword evidence="5" id="KW-0597">Phosphoprotein</keyword>
<dbReference type="Gene3D" id="3.30.1120.30">
    <property type="entry name" value="POLO box domain"/>
    <property type="match status" value="1"/>
</dbReference>
<keyword evidence="4" id="KW-0963">Cytoplasm</keyword>
<reference evidence="15 16" key="1">
    <citation type="submission" date="2019-01" db="EMBL/GenBank/DDBJ databases">
        <title>Draft Genome and Complete Hox-Cluster Characterization of the Sterlet Sturgeon (Acipenser ruthenus).</title>
        <authorList>
            <person name="Wei Q."/>
        </authorList>
    </citation>
    <scope>NUCLEOTIDE SEQUENCE [LARGE SCALE GENOMIC DNA]</scope>
    <source>
        <strain evidence="15">WHYD16114868_AA</strain>
        <tissue evidence="15">Blood</tissue>
    </source>
</reference>
<evidence type="ECO:0000313" key="16">
    <source>
        <dbReference type="Proteomes" id="UP000289886"/>
    </source>
</evidence>
<dbReference type="GO" id="GO:0004672">
    <property type="term" value="F:protein kinase activity"/>
    <property type="evidence" value="ECO:0007669"/>
    <property type="project" value="InterPro"/>
</dbReference>
<evidence type="ECO:0000256" key="2">
    <source>
        <dbReference type="ARBA" id="ARBA00004496"/>
    </source>
</evidence>
<evidence type="ECO:0000256" key="7">
    <source>
        <dbReference type="ARBA" id="ARBA00022990"/>
    </source>
</evidence>
<dbReference type="GO" id="GO:0005634">
    <property type="term" value="C:nucleus"/>
    <property type="evidence" value="ECO:0007669"/>
    <property type="project" value="UniProtKB-SubCell"/>
</dbReference>
<dbReference type="InterPro" id="IPR007699">
    <property type="entry name" value="SGS_dom"/>
</dbReference>
<dbReference type="GO" id="GO:0007507">
    <property type="term" value="P:heart development"/>
    <property type="evidence" value="ECO:0007669"/>
    <property type="project" value="TreeGrafter"/>
</dbReference>
<dbReference type="FunFam" id="4.10.860.10:FF:000006">
    <property type="entry name" value="calcyclin-binding protein-like"/>
    <property type="match status" value="1"/>
</dbReference>
<dbReference type="FunFam" id="2.60.40.790:FF:000006">
    <property type="entry name" value="calcyclin-binding protein-like"/>
    <property type="match status" value="1"/>
</dbReference>
<dbReference type="FunFam" id="3.30.1120.30:FF:000002">
    <property type="entry name" value="Serine/threonine-protein kinase PLK"/>
    <property type="match status" value="1"/>
</dbReference>
<dbReference type="InterPro" id="IPR037893">
    <property type="entry name" value="CS_CacyBP"/>
</dbReference>
<dbReference type="PANTHER" id="PTHR13164:SF3">
    <property type="entry name" value="CALCYCLIN-BINDING PROTEIN"/>
    <property type="match status" value="1"/>
</dbReference>
<dbReference type="EMBL" id="SCEB01215494">
    <property type="protein sequence ID" value="RXM29271.1"/>
    <property type="molecule type" value="Genomic_DNA"/>
</dbReference>
<dbReference type="Gene3D" id="2.60.40.790">
    <property type="match status" value="1"/>
</dbReference>
<comment type="caution">
    <text evidence="15">The sequence shown here is derived from an EMBL/GenBank/DDBJ whole genome shotgun (WGS) entry which is preliminary data.</text>
</comment>
<sequence length="508" mass="58696">MNLRTILKQCLAKASEVLSFFFVCYRIAVELHQAQRCTTGNVEQVRGYYVNWRMLRDVKRRQMAFEYANDRLRMNAIRKNTILPKELQIAQLQSDLDEVNVFLEKAVRKRVQDVLTAEKKKIEREIVSKQQQQQQHQLLKQKDSGDSEKTLLPSTSRGYTVKINNYGWDQSDKFVKIYITLNGVHKIPADNIQTNFTERSFEVLVKDLEGKNYQMNINNLLSAIDAEESFRKVKTDMVLVMCKKKTQQKWEFLTQVEKKTNDKKKPSADTADTDPSDGLMNILKKMYDEGNDEMKRTINKAWTESREKQNKHIACHIMSPDLFKASTERTQAVQATKPSRSKSELVRPELAQIVTDSKTGRCYCKGKLMGKGGFARCYEMTDMASNKMYAVKVIPQSRVAKPHQREKGGDIQCREDKVSSSLLLLQWVKTDHALVMLFSNGTLQVNFYTDHTKLILCKSKDSDLLTYISKDRVSFTYKLSTLAEHGCSLELQHRLKYVLQLLQHKADA</sequence>
<dbReference type="PROSITE" id="PS50078">
    <property type="entry name" value="POLO_BOX"/>
    <property type="match status" value="1"/>
</dbReference>
<evidence type="ECO:0000259" key="14">
    <source>
        <dbReference type="PROSITE" id="PS51203"/>
    </source>
</evidence>
<dbReference type="CDD" id="cd06468">
    <property type="entry name" value="p23_CacyBP"/>
    <property type="match status" value="1"/>
</dbReference>
<dbReference type="Pfam" id="PF09032">
    <property type="entry name" value="Siah-Interact_N"/>
    <property type="match status" value="1"/>
</dbReference>
<dbReference type="Pfam" id="PF04969">
    <property type="entry name" value="CS"/>
    <property type="match status" value="1"/>
</dbReference>
<organism evidence="15 16">
    <name type="scientific">Acipenser ruthenus</name>
    <name type="common">Sterlet sturgeon</name>
    <dbReference type="NCBI Taxonomy" id="7906"/>
    <lineage>
        <taxon>Eukaryota</taxon>
        <taxon>Metazoa</taxon>
        <taxon>Chordata</taxon>
        <taxon>Craniata</taxon>
        <taxon>Vertebrata</taxon>
        <taxon>Euteleostomi</taxon>
        <taxon>Actinopterygii</taxon>
        <taxon>Chondrostei</taxon>
        <taxon>Acipenseriformes</taxon>
        <taxon>Acipenseridae</taxon>
        <taxon>Acipenser</taxon>
    </lineage>
</organism>
<dbReference type="InterPro" id="IPR036947">
    <property type="entry name" value="POLO_box_dom_sf"/>
</dbReference>
<dbReference type="InterPro" id="IPR008978">
    <property type="entry name" value="HSP20-like_chaperone"/>
</dbReference>
<dbReference type="InterPro" id="IPR015120">
    <property type="entry name" value="Siah-Interact_N"/>
</dbReference>
<dbReference type="PANTHER" id="PTHR13164">
    <property type="entry name" value="CALICYLIN BINDING PROTEIN"/>
    <property type="match status" value="1"/>
</dbReference>
<dbReference type="InterPro" id="IPR033695">
    <property type="entry name" value="POLO_box_2"/>
</dbReference>
<accession>A0A444U280</accession>
<dbReference type="Pfam" id="PF00659">
    <property type="entry name" value="POLO_box"/>
    <property type="match status" value="1"/>
</dbReference>
<name>A0A444U280_ACIRT</name>
<evidence type="ECO:0000256" key="5">
    <source>
        <dbReference type="ARBA" id="ARBA00022553"/>
    </source>
</evidence>
<dbReference type="PROSITE" id="PS51203">
    <property type="entry name" value="CS"/>
    <property type="match status" value="1"/>
</dbReference>
<evidence type="ECO:0000256" key="6">
    <source>
        <dbReference type="ARBA" id="ARBA00022786"/>
    </source>
</evidence>
<dbReference type="CDD" id="cd13117">
    <property type="entry name" value="POLO_box_2"/>
    <property type="match status" value="1"/>
</dbReference>
<comment type="subcellular location">
    <subcellularLocation>
        <location evidence="2">Cytoplasm</location>
    </subcellularLocation>
    <subcellularLocation>
        <location evidence="1">Nucleus</location>
    </subcellularLocation>
</comment>
<dbReference type="InterPro" id="IPR037201">
    <property type="entry name" value="CacyBP_N"/>
</dbReference>
<dbReference type="InterPro" id="IPR000719">
    <property type="entry name" value="Prot_kinase_dom"/>
</dbReference>
<dbReference type="InterPro" id="IPR000959">
    <property type="entry name" value="POLO_box_dom"/>
</dbReference>
<proteinExistence type="predicted"/>
<feature type="compositionally biased region" description="Basic and acidic residues" evidence="10">
    <location>
        <begin position="258"/>
        <end position="267"/>
    </location>
</feature>
<dbReference type="SUPFAM" id="SSF140106">
    <property type="entry name" value="Calcyclin-binding protein-like"/>
    <property type="match status" value="1"/>
</dbReference>
<keyword evidence="7" id="KW-0007">Acetylation</keyword>
<dbReference type="SUPFAM" id="SSF49764">
    <property type="entry name" value="HSP20-like chaperones"/>
    <property type="match status" value="1"/>
</dbReference>
<gene>
    <name evidence="15" type="ORF">EOD39_8946</name>
</gene>
<protein>
    <recommendedName>
        <fullName evidence="3">Calcyclin-binding protein</fullName>
    </recommendedName>
</protein>
<dbReference type="AlphaFoldDB" id="A0A444U280"/>
<feature type="domain" description="CS" evidence="14">
    <location>
        <begin position="161"/>
        <end position="254"/>
    </location>
</feature>
<keyword evidence="6" id="KW-0833">Ubl conjugation pathway</keyword>
<dbReference type="SUPFAM" id="SSF56112">
    <property type="entry name" value="Protein kinase-like (PK-like)"/>
    <property type="match status" value="1"/>
</dbReference>
<dbReference type="PROSITE" id="PS50011">
    <property type="entry name" value="PROTEIN_KINASE_DOM"/>
    <property type="match status" value="1"/>
</dbReference>
<feature type="domain" description="Protein kinase" evidence="11">
    <location>
        <begin position="363"/>
        <end position="508"/>
    </location>
</feature>
<feature type="domain" description="SGS" evidence="13">
    <location>
        <begin position="239"/>
        <end position="337"/>
    </location>
</feature>
<dbReference type="GO" id="GO:0015631">
    <property type="term" value="F:tubulin binding"/>
    <property type="evidence" value="ECO:0007669"/>
    <property type="project" value="InterPro"/>
</dbReference>
<dbReference type="GO" id="GO:0005524">
    <property type="term" value="F:ATP binding"/>
    <property type="evidence" value="ECO:0007669"/>
    <property type="project" value="InterPro"/>
</dbReference>
<dbReference type="InterPro" id="IPR052289">
    <property type="entry name" value="Calcyclin-binding_UBL-bridge"/>
</dbReference>
<evidence type="ECO:0000256" key="3">
    <source>
        <dbReference type="ARBA" id="ARBA00015702"/>
    </source>
</evidence>
<evidence type="ECO:0000259" key="13">
    <source>
        <dbReference type="PROSITE" id="PS51048"/>
    </source>
</evidence>
<evidence type="ECO:0000256" key="4">
    <source>
        <dbReference type="ARBA" id="ARBA00022490"/>
    </source>
</evidence>
<dbReference type="PROSITE" id="PS51048">
    <property type="entry name" value="SGS"/>
    <property type="match status" value="1"/>
</dbReference>
<evidence type="ECO:0000313" key="15">
    <source>
        <dbReference type="EMBL" id="RXM29271.1"/>
    </source>
</evidence>
<dbReference type="GO" id="GO:0031625">
    <property type="term" value="F:ubiquitin protein ligase binding"/>
    <property type="evidence" value="ECO:0007669"/>
    <property type="project" value="InterPro"/>
</dbReference>
<evidence type="ECO:0000259" key="11">
    <source>
        <dbReference type="PROSITE" id="PS50011"/>
    </source>
</evidence>
<evidence type="ECO:0000256" key="1">
    <source>
        <dbReference type="ARBA" id="ARBA00004123"/>
    </source>
</evidence>
<evidence type="ECO:0000256" key="10">
    <source>
        <dbReference type="SAM" id="MobiDB-lite"/>
    </source>
</evidence>
<dbReference type="GO" id="GO:0044548">
    <property type="term" value="F:S100 protein binding"/>
    <property type="evidence" value="ECO:0007669"/>
    <property type="project" value="InterPro"/>
</dbReference>
<dbReference type="InterPro" id="IPR007052">
    <property type="entry name" value="CS_dom"/>
</dbReference>
<evidence type="ECO:0000256" key="8">
    <source>
        <dbReference type="ARBA" id="ARBA00023242"/>
    </source>
</evidence>
<dbReference type="Gene3D" id="4.10.860.10">
    <property type="entry name" value="UVR domain"/>
    <property type="match status" value="1"/>
</dbReference>
<keyword evidence="8" id="KW-0539">Nucleus</keyword>
<dbReference type="Proteomes" id="UP000289886">
    <property type="component" value="Unassembled WGS sequence"/>
</dbReference>
<comment type="function">
    <text evidence="9">May be involved in calcium-dependent ubiquitination and subsequent proteasomal degradation of target proteins. Probably serves as a molecular bridge in ubiquitin E3 complexes. Participates in the ubiquitin-mediated degradation of beta-catenin (CTNNB1).</text>
</comment>
<evidence type="ECO:0000259" key="12">
    <source>
        <dbReference type="PROSITE" id="PS50078"/>
    </source>
</evidence>
<dbReference type="InterPro" id="IPR011009">
    <property type="entry name" value="Kinase-like_dom_sf"/>
</dbReference>
<dbReference type="GO" id="GO:0005737">
    <property type="term" value="C:cytoplasm"/>
    <property type="evidence" value="ECO:0007669"/>
    <property type="project" value="UniProtKB-SubCell"/>
</dbReference>